<dbReference type="SMART" id="SM00703">
    <property type="entry name" value="NRF"/>
    <property type="match status" value="1"/>
</dbReference>
<feature type="transmembrane region" description="Helical" evidence="1">
    <location>
        <begin position="611"/>
        <end position="632"/>
    </location>
</feature>
<dbReference type="GO" id="GO:0016747">
    <property type="term" value="F:acyltransferase activity, transferring groups other than amino-acyl groups"/>
    <property type="evidence" value="ECO:0007669"/>
    <property type="project" value="InterPro"/>
</dbReference>
<keyword evidence="1" id="KW-1133">Transmembrane helix</keyword>
<feature type="chain" id="PRO_5007050767" evidence="2">
    <location>
        <begin position="17"/>
        <end position="714"/>
    </location>
</feature>
<evidence type="ECO:0000256" key="2">
    <source>
        <dbReference type="SAM" id="SignalP"/>
    </source>
</evidence>
<feature type="transmembrane region" description="Helical" evidence="1">
    <location>
        <begin position="569"/>
        <end position="591"/>
    </location>
</feature>
<keyword evidence="1" id="KW-0812">Transmembrane</keyword>
<dbReference type="PANTHER" id="PTHR11161">
    <property type="entry name" value="O-ACYLTRANSFERASE"/>
    <property type="match status" value="1"/>
</dbReference>
<feature type="transmembrane region" description="Helical" evidence="1">
    <location>
        <begin position="492"/>
        <end position="512"/>
    </location>
</feature>
<dbReference type="PANTHER" id="PTHR11161:SF0">
    <property type="entry name" value="O-ACYLTRANSFERASE LIKE PROTEIN"/>
    <property type="match status" value="1"/>
</dbReference>
<reference evidence="4" key="1">
    <citation type="submission" date="2016-01" db="EMBL/GenBank/DDBJ databases">
        <title>Reference transcriptome for the parasite Schistocephalus solidus: insights into the molecular evolution of parasitism.</title>
        <authorList>
            <person name="Hebert F.O."/>
            <person name="Grambauer S."/>
            <person name="Barber I."/>
            <person name="Landry C.R."/>
            <person name="Aubin-Horth N."/>
        </authorList>
    </citation>
    <scope>NUCLEOTIDE SEQUENCE</scope>
</reference>
<dbReference type="AlphaFoldDB" id="A0A0X3NVB3"/>
<accession>A0A0X3NVB3</accession>
<dbReference type="InterPro" id="IPR052728">
    <property type="entry name" value="O2_lipid_transport_reg"/>
</dbReference>
<keyword evidence="2" id="KW-0732">Signal</keyword>
<sequence>MILCALILLLAHGCSSDRLLQKAIELYFLAKTDYTESFRIDSPFFDGHHTSTFSKMFEGIILENFNHKDFDCITDVSRILKGLKNKETWSLTFADSSSKVPSGLMGGAIKWLGSFNECLYPKFYMLSNYSIQSKYCMVNADLHSSPIPLQFALCVPMNCSEEFIQIHLNRALNHTSTKSRTTVHCRREKERATADVWKILALLCCSVLGTLLVASTIIEIYIYFIWQSQLCQNNFNDESQMIEVFEGEISSQTEGEALRLLEGDASEQTYQKYRSGWIRARTFTTLLLCFSPIENARKIFSSQNQSHRLACLHGFRSLTMAWIVLGHTFAWSLLYSNNALFFLREQSQDWRSQIIFGAAVAVDTFFFMSGLLTVYRSMPQLSEMQGFGKKTRFWIWFAFQRFIRITPLWLFVIIIFLGFIPSANDGPLYDTLDMELGACRRNWWAIFVNNFVHEDDMCLPWTWYLSNEMQFSVILAPIFLTLVQWRPWLGHLFVVSLVASGIGSVAYSTLLYKMPPSFLGALTPGFFVFYVRPYNRWGPYAIGLFTGWLLLTPCVKVKTWVQKDWKRGLLVSTLGFSLALLIMLTAIYYLYGELSGSASPITVQQSAAYNALIRVVWSIALAIIVMLCANGLAGPINAFLSWDLFVKFGRITFGVYLVHPIVLLVLFGSALQPAIIENLSMIVNFIGCLVLSASVSFALSLAIESPLLAFARCF</sequence>
<protein>
    <submittedName>
        <fullName evidence="4">Nose resistant to fluoxetine protein 6</fullName>
    </submittedName>
</protein>
<feature type="transmembrane region" description="Helical" evidence="1">
    <location>
        <begin position="682"/>
        <end position="703"/>
    </location>
</feature>
<feature type="transmembrane region" description="Helical" evidence="1">
    <location>
        <begin position="315"/>
        <end position="334"/>
    </location>
</feature>
<dbReference type="InterPro" id="IPR006621">
    <property type="entry name" value="Nose-resist-to-fluoxetine_N"/>
</dbReference>
<organism evidence="4">
    <name type="scientific">Schistocephalus solidus</name>
    <name type="common">Tapeworm</name>
    <dbReference type="NCBI Taxonomy" id="70667"/>
    <lineage>
        <taxon>Eukaryota</taxon>
        <taxon>Metazoa</taxon>
        <taxon>Spiralia</taxon>
        <taxon>Lophotrochozoa</taxon>
        <taxon>Platyhelminthes</taxon>
        <taxon>Cestoda</taxon>
        <taxon>Eucestoda</taxon>
        <taxon>Diphyllobothriidea</taxon>
        <taxon>Diphyllobothriidae</taxon>
        <taxon>Schistocephalus</taxon>
    </lineage>
</organism>
<feature type="domain" description="Nose resistant-to-fluoxetine protein N-terminal" evidence="3">
    <location>
        <begin position="69"/>
        <end position="187"/>
    </location>
</feature>
<keyword evidence="1" id="KW-0472">Membrane</keyword>
<proteinExistence type="predicted"/>
<evidence type="ECO:0000313" key="4">
    <source>
        <dbReference type="EMBL" id="JAP43293.1"/>
    </source>
</evidence>
<dbReference type="EMBL" id="GEEE01019932">
    <property type="protein sequence ID" value="JAP43293.1"/>
    <property type="molecule type" value="Transcribed_RNA"/>
</dbReference>
<name>A0A0X3NVB3_SCHSO</name>
<evidence type="ECO:0000259" key="3">
    <source>
        <dbReference type="SMART" id="SM00703"/>
    </source>
</evidence>
<dbReference type="Pfam" id="PF20146">
    <property type="entry name" value="NRF"/>
    <property type="match status" value="1"/>
</dbReference>
<gene>
    <name evidence="4" type="primary">NRF6</name>
    <name evidence="4" type="ORF">TR158672</name>
</gene>
<feature type="transmembrane region" description="Helical" evidence="1">
    <location>
        <begin position="395"/>
        <end position="420"/>
    </location>
</feature>
<dbReference type="Pfam" id="PF01757">
    <property type="entry name" value="Acyl_transf_3"/>
    <property type="match status" value="1"/>
</dbReference>
<feature type="transmembrane region" description="Helical" evidence="1">
    <location>
        <begin position="653"/>
        <end position="676"/>
    </location>
</feature>
<feature type="transmembrane region" description="Helical" evidence="1">
    <location>
        <begin position="199"/>
        <end position="226"/>
    </location>
</feature>
<feature type="transmembrane region" description="Helical" evidence="1">
    <location>
        <begin position="537"/>
        <end position="557"/>
    </location>
</feature>
<feature type="transmembrane region" description="Helical" evidence="1">
    <location>
        <begin position="354"/>
        <end position="375"/>
    </location>
</feature>
<feature type="signal peptide" evidence="2">
    <location>
        <begin position="1"/>
        <end position="16"/>
    </location>
</feature>
<dbReference type="InterPro" id="IPR002656">
    <property type="entry name" value="Acyl_transf_3_dom"/>
</dbReference>
<evidence type="ECO:0000256" key="1">
    <source>
        <dbReference type="SAM" id="Phobius"/>
    </source>
</evidence>
<feature type="transmembrane region" description="Helical" evidence="1">
    <location>
        <begin position="469"/>
        <end position="485"/>
    </location>
</feature>